<evidence type="ECO:0000313" key="3">
    <source>
        <dbReference type="EMBL" id="MED6108149.1"/>
    </source>
</evidence>
<dbReference type="InterPro" id="IPR013083">
    <property type="entry name" value="Znf_RING/FYVE/PHD"/>
</dbReference>
<evidence type="ECO:0000259" key="2">
    <source>
        <dbReference type="Pfam" id="PF17123"/>
    </source>
</evidence>
<feature type="domain" description="RING-type" evidence="2">
    <location>
        <begin position="113"/>
        <end position="140"/>
    </location>
</feature>
<accession>A0ABU6Q8H0</accession>
<protein>
    <recommendedName>
        <fullName evidence="2">RING-type domain-containing protein</fullName>
    </recommendedName>
</protein>
<dbReference type="InterPro" id="IPR001841">
    <property type="entry name" value="Znf_RING"/>
</dbReference>
<reference evidence="3 4" key="1">
    <citation type="journal article" date="2023" name="Plants (Basel)">
        <title>Bridging the Gap: Combining Genomics and Transcriptomics Approaches to Understand Stylosanthes scabra, an Orphan Legume from the Brazilian Caatinga.</title>
        <authorList>
            <person name="Ferreira-Neto J.R.C."/>
            <person name="da Silva M.D."/>
            <person name="Binneck E."/>
            <person name="de Melo N.F."/>
            <person name="da Silva R.H."/>
            <person name="de Melo A.L.T.M."/>
            <person name="Pandolfi V."/>
            <person name="Bustamante F.O."/>
            <person name="Brasileiro-Vidal A.C."/>
            <person name="Benko-Iseppon A.M."/>
        </authorList>
    </citation>
    <scope>NUCLEOTIDE SEQUENCE [LARGE SCALE GENOMIC DNA]</scope>
    <source>
        <tissue evidence="3">Leaves</tissue>
    </source>
</reference>
<gene>
    <name evidence="3" type="ORF">PIB30_020761</name>
</gene>
<dbReference type="EMBL" id="JASCZI010000067">
    <property type="protein sequence ID" value="MED6108149.1"/>
    <property type="molecule type" value="Genomic_DNA"/>
</dbReference>
<dbReference type="Pfam" id="PF17123">
    <property type="entry name" value="zf-RING_11"/>
    <property type="match status" value="1"/>
</dbReference>
<proteinExistence type="predicted"/>
<evidence type="ECO:0000313" key="4">
    <source>
        <dbReference type="Proteomes" id="UP001341840"/>
    </source>
</evidence>
<sequence length="178" mass="20185">MAGRLPGVGLPPRKRSSSSSSSSLVEHNHYHLATNRSLVEAPPSVSALDETAFKARQRLQKKLAQFFPPSRENENPRREGKVKKEKRDAGIIGRKLLSNAWLLRAKNKERKMCAVCLEDLQQEKQVMKLACSHKYHAACLLPGFNPILTVLIVEPQLMPHPFITTHNIYVYIHILLFN</sequence>
<dbReference type="SUPFAM" id="SSF57850">
    <property type="entry name" value="RING/U-box"/>
    <property type="match status" value="1"/>
</dbReference>
<name>A0ABU6Q8H0_9FABA</name>
<dbReference type="Gene3D" id="3.30.40.10">
    <property type="entry name" value="Zinc/RING finger domain, C3HC4 (zinc finger)"/>
    <property type="match status" value="1"/>
</dbReference>
<evidence type="ECO:0000256" key="1">
    <source>
        <dbReference type="SAM" id="MobiDB-lite"/>
    </source>
</evidence>
<organism evidence="3 4">
    <name type="scientific">Stylosanthes scabra</name>
    <dbReference type="NCBI Taxonomy" id="79078"/>
    <lineage>
        <taxon>Eukaryota</taxon>
        <taxon>Viridiplantae</taxon>
        <taxon>Streptophyta</taxon>
        <taxon>Embryophyta</taxon>
        <taxon>Tracheophyta</taxon>
        <taxon>Spermatophyta</taxon>
        <taxon>Magnoliopsida</taxon>
        <taxon>eudicotyledons</taxon>
        <taxon>Gunneridae</taxon>
        <taxon>Pentapetalae</taxon>
        <taxon>rosids</taxon>
        <taxon>fabids</taxon>
        <taxon>Fabales</taxon>
        <taxon>Fabaceae</taxon>
        <taxon>Papilionoideae</taxon>
        <taxon>50 kb inversion clade</taxon>
        <taxon>dalbergioids sensu lato</taxon>
        <taxon>Dalbergieae</taxon>
        <taxon>Pterocarpus clade</taxon>
        <taxon>Stylosanthes</taxon>
    </lineage>
</organism>
<feature type="region of interest" description="Disordered" evidence="1">
    <location>
        <begin position="1"/>
        <end position="28"/>
    </location>
</feature>
<dbReference type="Proteomes" id="UP001341840">
    <property type="component" value="Unassembled WGS sequence"/>
</dbReference>
<comment type="caution">
    <text evidence="3">The sequence shown here is derived from an EMBL/GenBank/DDBJ whole genome shotgun (WGS) entry which is preliminary data.</text>
</comment>
<keyword evidence="4" id="KW-1185">Reference proteome</keyword>